<gene>
    <name evidence="2" type="ORF">EDC14_101690</name>
</gene>
<name>A0A4R1RJJ0_HYDET</name>
<sequence>MSKHRNFCCPCDPCEKKHKHKCSCKKDKRSRGIDGFFGLGGEELAFLIFLVLILLIVSTSTFAI</sequence>
<protein>
    <submittedName>
        <fullName evidence="2">Uncharacterized protein</fullName>
    </submittedName>
</protein>
<proteinExistence type="predicted"/>
<keyword evidence="3" id="KW-1185">Reference proteome</keyword>
<accession>A0A4R1RJJ0</accession>
<evidence type="ECO:0000313" key="2">
    <source>
        <dbReference type="EMBL" id="TCL65960.1"/>
    </source>
</evidence>
<reference evidence="2 3" key="1">
    <citation type="submission" date="2019-03" db="EMBL/GenBank/DDBJ databases">
        <title>Genomic Encyclopedia of Type Strains, Phase IV (KMG-IV): sequencing the most valuable type-strain genomes for metagenomic binning, comparative biology and taxonomic classification.</title>
        <authorList>
            <person name="Goeker M."/>
        </authorList>
    </citation>
    <scope>NUCLEOTIDE SEQUENCE [LARGE SCALE GENOMIC DNA]</scope>
    <source>
        <strain evidence="2 3">LX-B</strain>
    </source>
</reference>
<comment type="caution">
    <text evidence="2">The sequence shown here is derived from an EMBL/GenBank/DDBJ whole genome shotgun (WGS) entry which is preliminary data.</text>
</comment>
<keyword evidence="1" id="KW-0812">Transmembrane</keyword>
<organism evidence="2 3">
    <name type="scientific">Hydrogenispora ethanolica</name>
    <dbReference type="NCBI Taxonomy" id="1082276"/>
    <lineage>
        <taxon>Bacteria</taxon>
        <taxon>Bacillati</taxon>
        <taxon>Bacillota</taxon>
        <taxon>Hydrogenispora</taxon>
    </lineage>
</organism>
<dbReference type="AlphaFoldDB" id="A0A4R1RJJ0"/>
<dbReference type="RefSeq" id="WP_132014919.1">
    <property type="nucleotide sequence ID" value="NZ_SLUN01000016.1"/>
</dbReference>
<evidence type="ECO:0000256" key="1">
    <source>
        <dbReference type="SAM" id="Phobius"/>
    </source>
</evidence>
<keyword evidence="1" id="KW-1133">Transmembrane helix</keyword>
<dbReference type="Proteomes" id="UP000295008">
    <property type="component" value="Unassembled WGS sequence"/>
</dbReference>
<feature type="transmembrane region" description="Helical" evidence="1">
    <location>
        <begin position="44"/>
        <end position="63"/>
    </location>
</feature>
<evidence type="ECO:0000313" key="3">
    <source>
        <dbReference type="Proteomes" id="UP000295008"/>
    </source>
</evidence>
<keyword evidence="1" id="KW-0472">Membrane</keyword>
<dbReference type="EMBL" id="SLUN01000016">
    <property type="protein sequence ID" value="TCL65960.1"/>
    <property type="molecule type" value="Genomic_DNA"/>
</dbReference>